<dbReference type="AlphaFoldDB" id="A0A074YVU8"/>
<protein>
    <submittedName>
        <fullName evidence="2">Uncharacterized protein</fullName>
    </submittedName>
</protein>
<feature type="region of interest" description="Disordered" evidence="1">
    <location>
        <begin position="152"/>
        <end position="171"/>
    </location>
</feature>
<sequence length="171" mass="18888">MTSICQSNGNARARTSLAHSTISLCTPRSPQSTVNANKWYHCCQDDTPSTLRRSTSAQAMQCEQVLQKEFVLHCPLSSRRGHRCLPSKMFRRHPLKPFLLLTSGTTALAASPESSSQVPLQRDATYALLSGGPGVKRAVTRHSDFLDCTSLRGEPVGSRQNDESRRTSRRC</sequence>
<reference evidence="2 3" key="1">
    <citation type="journal article" date="2014" name="BMC Genomics">
        <title>Genome sequencing of four Aureobasidium pullulans varieties: biotechnological potential, stress tolerance, and description of new species.</title>
        <authorList>
            <person name="Gostin Ar C."/>
            <person name="Ohm R.A."/>
            <person name="Kogej T."/>
            <person name="Sonjak S."/>
            <person name="Turk M."/>
            <person name="Zajc J."/>
            <person name="Zalar P."/>
            <person name="Grube M."/>
            <person name="Sun H."/>
            <person name="Han J."/>
            <person name="Sharma A."/>
            <person name="Chiniquy J."/>
            <person name="Ngan C.Y."/>
            <person name="Lipzen A."/>
            <person name="Barry K."/>
            <person name="Grigoriev I.V."/>
            <person name="Gunde-Cimerman N."/>
        </authorList>
    </citation>
    <scope>NUCLEOTIDE SEQUENCE [LARGE SCALE GENOMIC DNA]</scope>
    <source>
        <strain evidence="2 3">EXF-2481</strain>
    </source>
</reference>
<dbReference type="EMBL" id="KL584749">
    <property type="protein sequence ID" value="KER00275.1"/>
    <property type="molecule type" value="Genomic_DNA"/>
</dbReference>
<gene>
    <name evidence="2" type="ORF">AUEXF2481DRAFT_127232</name>
</gene>
<evidence type="ECO:0000313" key="2">
    <source>
        <dbReference type="EMBL" id="KER00275.1"/>
    </source>
</evidence>
<proteinExistence type="predicted"/>
<evidence type="ECO:0000313" key="3">
    <source>
        <dbReference type="Proteomes" id="UP000030641"/>
    </source>
</evidence>
<evidence type="ECO:0000256" key="1">
    <source>
        <dbReference type="SAM" id="MobiDB-lite"/>
    </source>
</evidence>
<dbReference type="GeneID" id="25361996"/>
<dbReference type="InParanoid" id="A0A074YVU8"/>
<dbReference type="RefSeq" id="XP_013348774.1">
    <property type="nucleotide sequence ID" value="XM_013493320.1"/>
</dbReference>
<feature type="compositionally biased region" description="Basic and acidic residues" evidence="1">
    <location>
        <begin position="160"/>
        <end position="171"/>
    </location>
</feature>
<organism evidence="2 3">
    <name type="scientific">Aureobasidium subglaciale (strain EXF-2481)</name>
    <name type="common">Aureobasidium pullulans var. subglaciale</name>
    <dbReference type="NCBI Taxonomy" id="1043005"/>
    <lineage>
        <taxon>Eukaryota</taxon>
        <taxon>Fungi</taxon>
        <taxon>Dikarya</taxon>
        <taxon>Ascomycota</taxon>
        <taxon>Pezizomycotina</taxon>
        <taxon>Dothideomycetes</taxon>
        <taxon>Dothideomycetidae</taxon>
        <taxon>Dothideales</taxon>
        <taxon>Saccotheciaceae</taxon>
        <taxon>Aureobasidium</taxon>
    </lineage>
</organism>
<accession>A0A074YVU8</accession>
<dbReference type="Proteomes" id="UP000030641">
    <property type="component" value="Unassembled WGS sequence"/>
</dbReference>
<dbReference type="HOGENOM" id="CLU_1562577_0_0_1"/>
<name>A0A074YVU8_AURSE</name>
<keyword evidence="3" id="KW-1185">Reference proteome</keyword>